<keyword evidence="3" id="KW-1185">Reference proteome</keyword>
<keyword evidence="1" id="KW-0472">Membrane</keyword>
<proteinExistence type="predicted"/>
<feature type="transmembrane region" description="Helical" evidence="1">
    <location>
        <begin position="17"/>
        <end position="43"/>
    </location>
</feature>
<evidence type="ECO:0000256" key="1">
    <source>
        <dbReference type="SAM" id="Phobius"/>
    </source>
</evidence>
<name>A0A8J3PX20_9ACTN</name>
<sequence length="56" mass="5839">MRNAARLRGWFRASPGIVAGGAILAFIGELFLSGVTGFSLAIARQVAHRPISRGSG</sequence>
<organism evidence="2 3">
    <name type="scientific">Planotetraspora kaengkrachanensis</name>
    <dbReference type="NCBI Taxonomy" id="575193"/>
    <lineage>
        <taxon>Bacteria</taxon>
        <taxon>Bacillati</taxon>
        <taxon>Actinomycetota</taxon>
        <taxon>Actinomycetes</taxon>
        <taxon>Streptosporangiales</taxon>
        <taxon>Streptosporangiaceae</taxon>
        <taxon>Planotetraspora</taxon>
    </lineage>
</organism>
<evidence type="ECO:0000313" key="2">
    <source>
        <dbReference type="EMBL" id="GIG82552.1"/>
    </source>
</evidence>
<keyword evidence="1" id="KW-0812">Transmembrane</keyword>
<dbReference type="AlphaFoldDB" id="A0A8J3PX20"/>
<accession>A0A8J3PX20</accession>
<keyword evidence="1" id="KW-1133">Transmembrane helix</keyword>
<dbReference type="Proteomes" id="UP000630097">
    <property type="component" value="Unassembled WGS sequence"/>
</dbReference>
<dbReference type="EMBL" id="BONV01000031">
    <property type="protein sequence ID" value="GIG82552.1"/>
    <property type="molecule type" value="Genomic_DNA"/>
</dbReference>
<evidence type="ECO:0000313" key="3">
    <source>
        <dbReference type="Proteomes" id="UP000630097"/>
    </source>
</evidence>
<comment type="caution">
    <text evidence="2">The sequence shown here is derived from an EMBL/GenBank/DDBJ whole genome shotgun (WGS) entry which is preliminary data.</text>
</comment>
<protein>
    <submittedName>
        <fullName evidence="2">Uncharacterized protein</fullName>
    </submittedName>
</protein>
<reference evidence="2 3" key="1">
    <citation type="submission" date="2021-01" db="EMBL/GenBank/DDBJ databases">
        <title>Whole genome shotgun sequence of Planotetraspora kaengkrachanensis NBRC 104272.</title>
        <authorList>
            <person name="Komaki H."/>
            <person name="Tamura T."/>
        </authorList>
    </citation>
    <scope>NUCLEOTIDE SEQUENCE [LARGE SCALE GENOMIC DNA]</scope>
    <source>
        <strain evidence="2 3">NBRC 104272</strain>
    </source>
</reference>
<gene>
    <name evidence="2" type="ORF">Pka01_56790</name>
</gene>